<reference evidence="2 3" key="1">
    <citation type="submission" date="2023-02" db="EMBL/GenBank/DDBJ databases">
        <title>LHISI_Scaffold_Assembly.</title>
        <authorList>
            <person name="Stuart O.P."/>
            <person name="Cleave R."/>
            <person name="Magrath M.J.L."/>
            <person name="Mikheyev A.S."/>
        </authorList>
    </citation>
    <scope>NUCLEOTIDE SEQUENCE [LARGE SCALE GENOMIC DNA]</scope>
    <source>
        <strain evidence="2">Daus_M_001</strain>
        <tissue evidence="2">Leg muscle</tissue>
    </source>
</reference>
<organism evidence="2 3">
    <name type="scientific">Dryococelus australis</name>
    <dbReference type="NCBI Taxonomy" id="614101"/>
    <lineage>
        <taxon>Eukaryota</taxon>
        <taxon>Metazoa</taxon>
        <taxon>Ecdysozoa</taxon>
        <taxon>Arthropoda</taxon>
        <taxon>Hexapoda</taxon>
        <taxon>Insecta</taxon>
        <taxon>Pterygota</taxon>
        <taxon>Neoptera</taxon>
        <taxon>Polyneoptera</taxon>
        <taxon>Phasmatodea</taxon>
        <taxon>Verophasmatodea</taxon>
        <taxon>Anareolatae</taxon>
        <taxon>Phasmatidae</taxon>
        <taxon>Eurycanthinae</taxon>
        <taxon>Dryococelus</taxon>
    </lineage>
</organism>
<accession>A0ABQ9GWT9</accession>
<evidence type="ECO:0000313" key="3">
    <source>
        <dbReference type="Proteomes" id="UP001159363"/>
    </source>
</evidence>
<gene>
    <name evidence="2" type="ORF">PR048_020936</name>
</gene>
<dbReference type="Proteomes" id="UP001159363">
    <property type="component" value="Chromosome 7"/>
</dbReference>
<dbReference type="EMBL" id="JARBHB010000008">
    <property type="protein sequence ID" value="KAJ8876491.1"/>
    <property type="molecule type" value="Genomic_DNA"/>
</dbReference>
<sequence>MHLSRHDHHGNMRRMPDPGQDNGIKTNTVNRPCGISNYRYSGMDKGSFNKRNTWSLMKEVRQATMYSHSASTGIRLMIAPHTILLLRNFCTSIDVEYCKSVKPFEYTMKFVNKDSDQSVFKL</sequence>
<feature type="compositionally biased region" description="Basic residues" evidence="1">
    <location>
        <begin position="1"/>
        <end position="12"/>
    </location>
</feature>
<proteinExistence type="predicted"/>
<comment type="caution">
    <text evidence="2">The sequence shown here is derived from an EMBL/GenBank/DDBJ whole genome shotgun (WGS) entry which is preliminary data.</text>
</comment>
<evidence type="ECO:0000256" key="1">
    <source>
        <dbReference type="SAM" id="MobiDB-lite"/>
    </source>
</evidence>
<name>A0ABQ9GWT9_9NEOP</name>
<protein>
    <submittedName>
        <fullName evidence="2">Uncharacterized protein</fullName>
    </submittedName>
</protein>
<evidence type="ECO:0000313" key="2">
    <source>
        <dbReference type="EMBL" id="KAJ8876491.1"/>
    </source>
</evidence>
<keyword evidence="3" id="KW-1185">Reference proteome</keyword>
<feature type="region of interest" description="Disordered" evidence="1">
    <location>
        <begin position="1"/>
        <end position="29"/>
    </location>
</feature>